<evidence type="ECO:0000313" key="2">
    <source>
        <dbReference type="Proteomes" id="UP001168363"/>
    </source>
</evidence>
<name>A0ABT8TTI1_9ACTN</name>
<dbReference type="RefSeq" id="WP_302709433.1">
    <property type="nucleotide sequence ID" value="NZ_JAULSC010000019.1"/>
</dbReference>
<protein>
    <submittedName>
        <fullName evidence="1">Uncharacterized protein</fullName>
    </submittedName>
</protein>
<keyword evidence="2" id="KW-1185">Reference proteome</keyword>
<evidence type="ECO:0000313" key="1">
    <source>
        <dbReference type="EMBL" id="MDO3397264.1"/>
    </source>
</evidence>
<dbReference type="EMBL" id="JAULSC010000019">
    <property type="protein sequence ID" value="MDO3397264.1"/>
    <property type="molecule type" value="Genomic_DNA"/>
</dbReference>
<proteinExistence type="predicted"/>
<comment type="caution">
    <text evidence="1">The sequence shown here is derived from an EMBL/GenBank/DDBJ whole genome shotgun (WGS) entry which is preliminary data.</text>
</comment>
<sequence>MTTARWYARPAGEGLTLRKNPRLASWNKATDPDQVRLRDYLKDTADLLAPAMIRTGPWTLVLDVGLPPGRDLVDMADLDNYAYPLATRLRTEDLVSVWCTKRHAATSRVLVAAADETAAPSKIYTVRTTASTQTRAYKEQIRSAVSSASEIAPGPVQLQLGYVVGPQRNWTSLWKPTIDALDPLLGRTREDRDWHPKDGRITDLALHVHVDQTLGHDVVVSIAAAPAAGEDTAR</sequence>
<organism evidence="1 2">
    <name type="scientific">Nocardioides cremeus</name>
    <dbReference type="NCBI Taxonomy" id="3058044"/>
    <lineage>
        <taxon>Bacteria</taxon>
        <taxon>Bacillati</taxon>
        <taxon>Actinomycetota</taxon>
        <taxon>Actinomycetes</taxon>
        <taxon>Propionibacteriales</taxon>
        <taxon>Nocardioidaceae</taxon>
        <taxon>Nocardioides</taxon>
    </lineage>
</organism>
<reference evidence="1" key="1">
    <citation type="submission" date="2023-06" db="EMBL/GenBank/DDBJ databases">
        <title>Genome sequence of Nocardioides sp. SOB44.</title>
        <authorList>
            <person name="Zhang G."/>
        </authorList>
    </citation>
    <scope>NUCLEOTIDE SEQUENCE</scope>
    <source>
        <strain evidence="1">SOB44</strain>
    </source>
</reference>
<gene>
    <name evidence="1" type="ORF">QWJ41_16185</name>
</gene>
<accession>A0ABT8TTI1</accession>
<dbReference type="Proteomes" id="UP001168363">
    <property type="component" value="Unassembled WGS sequence"/>
</dbReference>